<accession>A0A1V3XSX5</accession>
<feature type="compositionally biased region" description="Polar residues" evidence="1">
    <location>
        <begin position="108"/>
        <end position="129"/>
    </location>
</feature>
<feature type="region of interest" description="Disordered" evidence="1">
    <location>
        <begin position="108"/>
        <end position="136"/>
    </location>
</feature>
<organism evidence="2 3">
    <name type="scientific">Mycobacterium kansasii</name>
    <dbReference type="NCBI Taxonomy" id="1768"/>
    <lineage>
        <taxon>Bacteria</taxon>
        <taxon>Bacillati</taxon>
        <taxon>Actinomycetota</taxon>
        <taxon>Actinomycetes</taxon>
        <taxon>Mycobacteriales</taxon>
        <taxon>Mycobacteriaceae</taxon>
        <taxon>Mycobacterium</taxon>
    </lineage>
</organism>
<comment type="caution">
    <text evidence="2">The sequence shown here is derived from an EMBL/GenBank/DDBJ whole genome shotgun (WGS) entry which is preliminary data.</text>
</comment>
<reference evidence="2 3" key="1">
    <citation type="submission" date="2017-02" db="EMBL/GenBank/DDBJ databases">
        <title>Complete genome sequences of Mycobacterium kansasii strains isolated from rhesus macaques.</title>
        <authorList>
            <person name="Panda A."/>
            <person name="Nagaraj S."/>
            <person name="Zhao X."/>
            <person name="Tettelin H."/>
            <person name="Detolla L.J."/>
        </authorList>
    </citation>
    <scope>NUCLEOTIDE SEQUENCE [LARGE SCALE GENOMIC DNA]</scope>
    <source>
        <strain evidence="2 3">11-3813</strain>
    </source>
</reference>
<protein>
    <submittedName>
        <fullName evidence="2">Uncharacterized protein</fullName>
    </submittedName>
</protein>
<evidence type="ECO:0000256" key="1">
    <source>
        <dbReference type="SAM" id="MobiDB-lite"/>
    </source>
</evidence>
<name>A0A1V3XSX5_MYCKA</name>
<sequence length="136" mass="14873">MIGPLDEFPVHQLPQPIAWPGSSDRNFYDRSYFNAHDRTGNIFVISGIGYYPNLGVKDAFLLIRRGIPRRRYIFPTLSTRTGCASTSTAIASRSSSRCASCVWFSTKPKASQPISPGRGCSTSSGNSRTYCDPATG</sequence>
<proteinExistence type="predicted"/>
<evidence type="ECO:0000313" key="3">
    <source>
        <dbReference type="Proteomes" id="UP000189229"/>
    </source>
</evidence>
<dbReference type="EMBL" id="MVBM01000001">
    <property type="protein sequence ID" value="OOK82279.1"/>
    <property type="molecule type" value="Genomic_DNA"/>
</dbReference>
<dbReference type="AlphaFoldDB" id="A0A1V3XSX5"/>
<dbReference type="Proteomes" id="UP000189229">
    <property type="component" value="Unassembled WGS sequence"/>
</dbReference>
<gene>
    <name evidence="2" type="ORF">BZL30_1285</name>
</gene>
<evidence type="ECO:0000313" key="2">
    <source>
        <dbReference type="EMBL" id="OOK82279.1"/>
    </source>
</evidence>